<dbReference type="InterPro" id="IPR024409">
    <property type="entry name" value="DUF3833"/>
</dbReference>
<gene>
    <name evidence="1" type="ORF">BOO69_16300</name>
</gene>
<reference evidence="1 2" key="1">
    <citation type="submission" date="2016-11" db="EMBL/GenBank/DDBJ databases">
        <title>Complete genome sequence of Sulfitobacter sp. AM1-D1, a toxic bacteria associated with marine dinoflagellate Alexandrium minutum in East China Sea.</title>
        <authorList>
            <person name="Yang Q."/>
            <person name="Zhang X."/>
            <person name="Tian X."/>
        </authorList>
    </citation>
    <scope>NUCLEOTIDE SEQUENCE [LARGE SCALE GENOMIC DNA]</scope>
    <source>
        <strain evidence="1 2">AM1-D1</strain>
    </source>
</reference>
<dbReference type="Proteomes" id="UP000181897">
    <property type="component" value="Chromosome"/>
</dbReference>
<dbReference type="STRING" id="1917485.BOO69_16300"/>
<dbReference type="KEGG" id="suam:BOO69_16300"/>
<evidence type="ECO:0008006" key="3">
    <source>
        <dbReference type="Google" id="ProtNLM"/>
    </source>
</evidence>
<dbReference type="EMBL" id="CP018076">
    <property type="protein sequence ID" value="APE44783.1"/>
    <property type="molecule type" value="Genomic_DNA"/>
</dbReference>
<accession>A0A1J0WKA4</accession>
<keyword evidence="2" id="KW-1185">Reference proteome</keyword>
<evidence type="ECO:0000313" key="2">
    <source>
        <dbReference type="Proteomes" id="UP000181897"/>
    </source>
</evidence>
<dbReference type="Pfam" id="PF12915">
    <property type="entry name" value="DUF3833"/>
    <property type="match status" value="1"/>
</dbReference>
<sequence>MMDAFVFLALGIVLGILVVLVRRRFAEFPGQTPDDYSEGFPGFDLKTHLNGQMVCEGVIFGPMGRVTSSFVADFDISWAGDNGVMSERFRYNDGSVQDREWRIALGTDGAFTVRADDVPGEGHGHLSGSAAQLRYEIILPPESGGHRLQTVDWMYLTPQGTIVNRSQFRKYGIKVAELIATIRPKE</sequence>
<protein>
    <recommendedName>
        <fullName evidence="3">DUF3833 domain-containing protein</fullName>
    </recommendedName>
</protein>
<proteinExistence type="predicted"/>
<organism evidence="1 2">
    <name type="scientific">Sulfitobacter alexandrii</name>
    <dbReference type="NCBI Taxonomy" id="1917485"/>
    <lineage>
        <taxon>Bacteria</taxon>
        <taxon>Pseudomonadati</taxon>
        <taxon>Pseudomonadota</taxon>
        <taxon>Alphaproteobacteria</taxon>
        <taxon>Rhodobacterales</taxon>
        <taxon>Roseobacteraceae</taxon>
        <taxon>Sulfitobacter</taxon>
    </lineage>
</organism>
<name>A0A1J0WKA4_9RHOB</name>
<dbReference type="AlphaFoldDB" id="A0A1J0WKA4"/>
<evidence type="ECO:0000313" key="1">
    <source>
        <dbReference type="EMBL" id="APE44783.1"/>
    </source>
</evidence>